<dbReference type="GO" id="GO:0004801">
    <property type="term" value="F:transaldolase activity"/>
    <property type="evidence" value="ECO:0007669"/>
    <property type="project" value="TreeGrafter"/>
</dbReference>
<reference evidence="2" key="1">
    <citation type="submission" date="2020-07" db="EMBL/GenBank/DDBJ databases">
        <authorList>
            <person name="Nazaruddin N."/>
        </authorList>
    </citation>
    <scope>NUCLEOTIDE SEQUENCE</scope>
</reference>
<feature type="non-terminal residue" evidence="2">
    <location>
        <position position="105"/>
    </location>
</feature>
<dbReference type="GO" id="GO:0005975">
    <property type="term" value="P:carbohydrate metabolic process"/>
    <property type="evidence" value="ECO:0007669"/>
    <property type="project" value="InterPro"/>
</dbReference>
<dbReference type="AlphaFoldDB" id="A0A6V7GWW8"/>
<accession>A0A6V7GWW8</accession>
<dbReference type="PROSITE" id="PS01054">
    <property type="entry name" value="TRANSALDOLASE_1"/>
    <property type="match status" value="1"/>
</dbReference>
<keyword evidence="3" id="KW-1185">Reference proteome</keyword>
<sequence>MAIVYNIVNADHPSIYEVEFSVSNQYIKELIRMSESQSKKVKMSSLAQLKEITTIVADTGDFQAMEQFKPIDATTNPSLILAAANQKKYAHLIDKAVQYGKKSGS</sequence>
<dbReference type="InterPro" id="IPR013785">
    <property type="entry name" value="Aldolase_TIM"/>
</dbReference>
<dbReference type="GO" id="GO:0009052">
    <property type="term" value="P:pentose-phosphate shunt, non-oxidative branch"/>
    <property type="evidence" value="ECO:0007669"/>
    <property type="project" value="TreeGrafter"/>
</dbReference>
<dbReference type="OrthoDB" id="2015515at2759"/>
<dbReference type="Proteomes" id="UP000752696">
    <property type="component" value="Unassembled WGS sequence"/>
</dbReference>
<dbReference type="InterPro" id="IPR018225">
    <property type="entry name" value="Transaldolase_AS"/>
</dbReference>
<keyword evidence="1" id="KW-0704">Schiff base</keyword>
<comment type="caution">
    <text evidence="2">The sequence shown here is derived from an EMBL/GenBank/DDBJ whole genome shotgun (WGS) entry which is preliminary data.</text>
</comment>
<dbReference type="PANTHER" id="PTHR10683">
    <property type="entry name" value="TRANSALDOLASE"/>
    <property type="match status" value="1"/>
</dbReference>
<proteinExistence type="predicted"/>
<dbReference type="Pfam" id="PF00923">
    <property type="entry name" value="TAL_FSA"/>
    <property type="match status" value="1"/>
</dbReference>
<gene>
    <name evidence="2" type="ORF">MHI_LOCUS68531</name>
</gene>
<dbReference type="PANTHER" id="PTHR10683:SF18">
    <property type="entry name" value="TRANSALDOLASE"/>
    <property type="match status" value="1"/>
</dbReference>
<name>A0A6V7GWW8_9HYME</name>
<dbReference type="InterPro" id="IPR001585">
    <property type="entry name" value="TAL/FSA"/>
</dbReference>
<dbReference type="EMBL" id="CAJDYZ010001340">
    <property type="protein sequence ID" value="CAD1468801.1"/>
    <property type="molecule type" value="Genomic_DNA"/>
</dbReference>
<evidence type="ECO:0000313" key="3">
    <source>
        <dbReference type="Proteomes" id="UP000752696"/>
    </source>
</evidence>
<dbReference type="SUPFAM" id="SSF51569">
    <property type="entry name" value="Aldolase"/>
    <property type="match status" value="1"/>
</dbReference>
<evidence type="ECO:0000256" key="1">
    <source>
        <dbReference type="ARBA" id="ARBA00023270"/>
    </source>
</evidence>
<dbReference type="Gene3D" id="3.20.20.70">
    <property type="entry name" value="Aldolase class I"/>
    <property type="match status" value="1"/>
</dbReference>
<organism evidence="2 3">
    <name type="scientific">Heterotrigona itama</name>
    <dbReference type="NCBI Taxonomy" id="395501"/>
    <lineage>
        <taxon>Eukaryota</taxon>
        <taxon>Metazoa</taxon>
        <taxon>Ecdysozoa</taxon>
        <taxon>Arthropoda</taxon>
        <taxon>Hexapoda</taxon>
        <taxon>Insecta</taxon>
        <taxon>Pterygota</taxon>
        <taxon>Neoptera</taxon>
        <taxon>Endopterygota</taxon>
        <taxon>Hymenoptera</taxon>
        <taxon>Apocrita</taxon>
        <taxon>Aculeata</taxon>
        <taxon>Apoidea</taxon>
        <taxon>Anthophila</taxon>
        <taxon>Apidae</taxon>
        <taxon>Heterotrigona</taxon>
    </lineage>
</organism>
<protein>
    <submittedName>
        <fullName evidence="2">Uncharacterized protein</fullName>
    </submittedName>
</protein>
<dbReference type="UniPathway" id="UPA00115">
    <property type="reaction ID" value="UER00414"/>
</dbReference>
<evidence type="ECO:0000313" key="2">
    <source>
        <dbReference type="EMBL" id="CAD1468801.1"/>
    </source>
</evidence>